<sequence length="375" mass="42151">MSSDTPLLDFDDWDRDIFCMLGLPFDAESMQSAVDKIRLSVTAKRKVFLTTPNLNFVVGSLHDVALRQSVINSNMVVVDGMPLVLVARLLGLPIMERVAGASLFEQLSQPASSLAKLKVFFFGGMQGVAKRAHDTVNKFSLGMSSIGYLDPGFKSVEEMSIPAYITKINQAAPDFLVVALGAQKGQQWIDKNFQSLSVPVVSHLGAVINFSAGTVSRAPKFIQKLGLEWLWRIKEEPYLWRRYYKDGLHFLRLIAFNVLPIAIYNHFKYYSINNSSKGLMTLSLPETGGALLILSGNFHGSLADYNRQTMKNAFQKNMDVMIDFTHADFLGAGLIAYLLILQQKLKRQNRRLILLKLSAMHKRLLKWHCVNYLLD</sequence>
<dbReference type="Proteomes" id="UP001225906">
    <property type="component" value="Unassembled WGS sequence"/>
</dbReference>
<evidence type="ECO:0000256" key="3">
    <source>
        <dbReference type="SAM" id="Phobius"/>
    </source>
</evidence>
<dbReference type="Pfam" id="PF03808">
    <property type="entry name" value="Glyco_tran_WecG"/>
    <property type="match status" value="1"/>
</dbReference>
<keyword evidence="3" id="KW-0812">Transmembrane</keyword>
<dbReference type="EMBL" id="JAVCAP010000014">
    <property type="protein sequence ID" value="MDP8567766.1"/>
    <property type="molecule type" value="Genomic_DNA"/>
</dbReference>
<keyword evidence="1" id="KW-0328">Glycosyltransferase</keyword>
<dbReference type="Gene3D" id="3.30.750.24">
    <property type="entry name" value="STAS domain"/>
    <property type="match status" value="1"/>
</dbReference>
<dbReference type="InterPro" id="IPR036513">
    <property type="entry name" value="STAS_dom_sf"/>
</dbReference>
<accession>A0ABT9JT56</accession>
<dbReference type="CDD" id="cd06533">
    <property type="entry name" value="Glyco_transf_WecG_TagA"/>
    <property type="match status" value="1"/>
</dbReference>
<feature type="transmembrane region" description="Helical" evidence="3">
    <location>
        <begin position="320"/>
        <end position="341"/>
    </location>
</feature>
<dbReference type="SUPFAM" id="SSF52091">
    <property type="entry name" value="SpoIIaa-like"/>
    <property type="match status" value="1"/>
</dbReference>
<evidence type="ECO:0000313" key="4">
    <source>
        <dbReference type="EMBL" id="MDP8567766.1"/>
    </source>
</evidence>
<dbReference type="PANTHER" id="PTHR34136">
    <property type="match status" value="1"/>
</dbReference>
<comment type="caution">
    <text evidence="4">The sequence shown here is derived from an EMBL/GenBank/DDBJ whole genome shotgun (WGS) entry which is preliminary data.</text>
</comment>
<keyword evidence="2" id="KW-0808">Transferase</keyword>
<name>A0ABT9JT56_9PROT</name>
<evidence type="ECO:0000256" key="2">
    <source>
        <dbReference type="ARBA" id="ARBA00022679"/>
    </source>
</evidence>
<organism evidence="4 5">
    <name type="scientific">Methylophilus aquaticus</name>
    <dbReference type="NCBI Taxonomy" id="1971610"/>
    <lineage>
        <taxon>Bacteria</taxon>
        <taxon>Pseudomonadati</taxon>
        <taxon>Pseudomonadota</taxon>
        <taxon>Betaproteobacteria</taxon>
        <taxon>Nitrosomonadales</taxon>
        <taxon>Methylophilaceae</taxon>
        <taxon>Methylophilus</taxon>
    </lineage>
</organism>
<gene>
    <name evidence="4" type="ORF">Q9291_07880</name>
</gene>
<dbReference type="PANTHER" id="PTHR34136:SF1">
    <property type="entry name" value="UDP-N-ACETYL-D-MANNOSAMINURONIC ACID TRANSFERASE"/>
    <property type="match status" value="1"/>
</dbReference>
<dbReference type="RefSeq" id="WP_306389478.1">
    <property type="nucleotide sequence ID" value="NZ_JAVCAP010000014.1"/>
</dbReference>
<dbReference type="InterPro" id="IPR004629">
    <property type="entry name" value="WecG_TagA_CpsF"/>
</dbReference>
<keyword evidence="5" id="KW-1185">Reference proteome</keyword>
<evidence type="ECO:0000313" key="5">
    <source>
        <dbReference type="Proteomes" id="UP001225906"/>
    </source>
</evidence>
<keyword evidence="3" id="KW-1133">Transmembrane helix</keyword>
<reference evidence="5" key="1">
    <citation type="journal article" date="2019" name="Int. J. Syst. Evol. Microbiol.">
        <title>The Global Catalogue of Microorganisms (GCM) 10K type strain sequencing project: providing services to taxonomists for standard genome sequencing and annotation.</title>
        <authorList>
            <consortium name="The Broad Institute Genomics Platform"/>
            <consortium name="The Broad Institute Genome Sequencing Center for Infectious Disease"/>
            <person name="Wu L."/>
            <person name="Ma J."/>
        </authorList>
    </citation>
    <scope>NUCLEOTIDE SEQUENCE [LARGE SCALE GENOMIC DNA]</scope>
    <source>
        <strain evidence="5">VKM B-3159</strain>
    </source>
</reference>
<keyword evidence="3" id="KW-0472">Membrane</keyword>
<protein>
    <submittedName>
        <fullName evidence="4">WecB/TagA/CpsF family glycosyltransferase</fullName>
    </submittedName>
</protein>
<evidence type="ECO:0000256" key="1">
    <source>
        <dbReference type="ARBA" id="ARBA00022676"/>
    </source>
</evidence>
<dbReference type="NCBIfam" id="TIGR00696">
    <property type="entry name" value="wecG_tagA_cpsF"/>
    <property type="match status" value="1"/>
</dbReference>
<proteinExistence type="predicted"/>